<evidence type="ECO:0000313" key="1">
    <source>
        <dbReference type="EMBL" id="KAK1395333.1"/>
    </source>
</evidence>
<sequence length="126" mass="13981">MTRWGSHFASVNNLVHMFKEVTQLLQGMMIDKELVGSISGDAKGSSTKPLLQALRDDGSANFLQSVQQFVDDHGLEMPNMGAAYSMGTGRDCCMMLHIENEYVDGIDSKAIIDHFESIGDRKAHFR</sequence>
<evidence type="ECO:0000313" key="2">
    <source>
        <dbReference type="Proteomes" id="UP001237642"/>
    </source>
</evidence>
<dbReference type="AlphaFoldDB" id="A0AAD8J1J8"/>
<proteinExistence type="predicted"/>
<reference evidence="1" key="1">
    <citation type="submission" date="2023-02" db="EMBL/GenBank/DDBJ databases">
        <title>Genome of toxic invasive species Heracleum sosnowskyi carries increased number of genes despite the absence of recent whole-genome duplications.</title>
        <authorList>
            <person name="Schelkunov M."/>
            <person name="Shtratnikova V."/>
            <person name="Makarenko M."/>
            <person name="Klepikova A."/>
            <person name="Omelchenko D."/>
            <person name="Novikova G."/>
            <person name="Obukhova E."/>
            <person name="Bogdanov V."/>
            <person name="Penin A."/>
            <person name="Logacheva M."/>
        </authorList>
    </citation>
    <scope>NUCLEOTIDE SEQUENCE</scope>
    <source>
        <strain evidence="1">Hsosn_3</strain>
        <tissue evidence="1">Leaf</tissue>
    </source>
</reference>
<dbReference type="EMBL" id="JAUIZM010000003">
    <property type="protein sequence ID" value="KAK1395333.1"/>
    <property type="molecule type" value="Genomic_DNA"/>
</dbReference>
<organism evidence="1 2">
    <name type="scientific">Heracleum sosnowskyi</name>
    <dbReference type="NCBI Taxonomy" id="360622"/>
    <lineage>
        <taxon>Eukaryota</taxon>
        <taxon>Viridiplantae</taxon>
        <taxon>Streptophyta</taxon>
        <taxon>Embryophyta</taxon>
        <taxon>Tracheophyta</taxon>
        <taxon>Spermatophyta</taxon>
        <taxon>Magnoliopsida</taxon>
        <taxon>eudicotyledons</taxon>
        <taxon>Gunneridae</taxon>
        <taxon>Pentapetalae</taxon>
        <taxon>asterids</taxon>
        <taxon>campanulids</taxon>
        <taxon>Apiales</taxon>
        <taxon>Apiaceae</taxon>
        <taxon>Apioideae</taxon>
        <taxon>apioid superclade</taxon>
        <taxon>Tordylieae</taxon>
        <taxon>Tordyliinae</taxon>
        <taxon>Heracleum</taxon>
    </lineage>
</organism>
<gene>
    <name evidence="1" type="ORF">POM88_014389</name>
</gene>
<reference evidence="1" key="2">
    <citation type="submission" date="2023-05" db="EMBL/GenBank/DDBJ databases">
        <authorList>
            <person name="Schelkunov M.I."/>
        </authorList>
    </citation>
    <scope>NUCLEOTIDE SEQUENCE</scope>
    <source>
        <strain evidence="1">Hsosn_3</strain>
        <tissue evidence="1">Leaf</tissue>
    </source>
</reference>
<comment type="caution">
    <text evidence="1">The sequence shown here is derived from an EMBL/GenBank/DDBJ whole genome shotgun (WGS) entry which is preliminary data.</text>
</comment>
<keyword evidence="2" id="KW-1185">Reference proteome</keyword>
<dbReference type="Proteomes" id="UP001237642">
    <property type="component" value="Unassembled WGS sequence"/>
</dbReference>
<name>A0AAD8J1J8_9APIA</name>
<accession>A0AAD8J1J8</accession>
<protein>
    <submittedName>
        <fullName evidence="1">Uncharacterized protein</fullName>
    </submittedName>
</protein>